<dbReference type="InterPro" id="IPR015590">
    <property type="entry name" value="Aldehyde_DH_dom"/>
</dbReference>
<keyword evidence="5" id="KW-1185">Reference proteome</keyword>
<name>A0ABS6BPB6_9CLOT</name>
<dbReference type="NCBIfam" id="NF001221">
    <property type="entry name" value="PRK00197.1"/>
    <property type="match status" value="1"/>
</dbReference>
<evidence type="ECO:0000313" key="5">
    <source>
        <dbReference type="Proteomes" id="UP000776252"/>
    </source>
</evidence>
<comment type="pathway">
    <text evidence="2">Amino-acid biosynthesis; L-proline biosynthesis; L-glutamate 5-semialdehyde from L-glutamate: step 2/2.</text>
</comment>
<evidence type="ECO:0000256" key="2">
    <source>
        <dbReference type="HAMAP-Rule" id="MF_00412"/>
    </source>
</evidence>
<feature type="domain" description="Aldehyde dehydrogenase" evidence="3">
    <location>
        <begin position="12"/>
        <end position="285"/>
    </location>
</feature>
<dbReference type="NCBIfam" id="TIGR00407">
    <property type="entry name" value="proA"/>
    <property type="match status" value="1"/>
</dbReference>
<comment type="caution">
    <text evidence="4">The sequence shown here is derived from an EMBL/GenBank/DDBJ whole genome shotgun (WGS) entry which is preliminary data.</text>
</comment>
<dbReference type="InterPro" id="IPR020593">
    <property type="entry name" value="G-glutamylP_reductase_CS"/>
</dbReference>
<keyword evidence="2" id="KW-0028">Amino-acid biosynthesis</keyword>
<dbReference type="PANTHER" id="PTHR11063">
    <property type="entry name" value="GLUTAMATE SEMIALDEHYDE DEHYDROGENASE"/>
    <property type="match status" value="1"/>
</dbReference>
<reference evidence="4 5" key="1">
    <citation type="submission" date="2021-06" db="EMBL/GenBank/DDBJ databases">
        <title>Clostridia strains as spoilage organisms.</title>
        <authorList>
            <person name="Wambui J."/>
            <person name="Stephan R."/>
            <person name="Stevens M.J.A."/>
        </authorList>
    </citation>
    <scope>NUCLEOTIDE SEQUENCE [LARGE SCALE GENOMIC DNA]</scope>
    <source>
        <strain evidence="4 5">DSM 14204</strain>
    </source>
</reference>
<keyword evidence="1 2" id="KW-0560">Oxidoreductase</keyword>
<dbReference type="RefSeq" id="WP_216145957.1">
    <property type="nucleotide sequence ID" value="NZ_JAHLDV010000004.1"/>
</dbReference>
<dbReference type="PROSITE" id="PS01223">
    <property type="entry name" value="PROA"/>
    <property type="match status" value="1"/>
</dbReference>
<dbReference type="CDD" id="cd07079">
    <property type="entry name" value="ALDH_F18-19_ProA-GPR"/>
    <property type="match status" value="1"/>
</dbReference>
<keyword evidence="2" id="KW-0641">Proline biosynthesis</keyword>
<dbReference type="GO" id="GO:0004350">
    <property type="term" value="F:glutamate-5-semialdehyde dehydrogenase activity"/>
    <property type="evidence" value="ECO:0007669"/>
    <property type="project" value="UniProtKB-EC"/>
</dbReference>
<dbReference type="InterPro" id="IPR012134">
    <property type="entry name" value="Glu-5-SA_DH"/>
</dbReference>
<dbReference type="PIRSF" id="PIRSF000151">
    <property type="entry name" value="GPR"/>
    <property type="match status" value="1"/>
</dbReference>
<dbReference type="Proteomes" id="UP000776252">
    <property type="component" value="Unassembled WGS sequence"/>
</dbReference>
<evidence type="ECO:0000313" key="4">
    <source>
        <dbReference type="EMBL" id="MBU3158747.1"/>
    </source>
</evidence>
<dbReference type="PANTHER" id="PTHR11063:SF8">
    <property type="entry name" value="DELTA-1-PYRROLINE-5-CARBOXYLATE SYNTHASE"/>
    <property type="match status" value="1"/>
</dbReference>
<organism evidence="4 5">
    <name type="scientific">Clostridium frigoris</name>
    <dbReference type="NCBI Taxonomy" id="205327"/>
    <lineage>
        <taxon>Bacteria</taxon>
        <taxon>Bacillati</taxon>
        <taxon>Bacillota</taxon>
        <taxon>Clostridia</taxon>
        <taxon>Eubacteriales</taxon>
        <taxon>Clostridiaceae</taxon>
        <taxon>Clostridium</taxon>
    </lineage>
</organism>
<comment type="function">
    <text evidence="2">Catalyzes the NADPH-dependent reduction of L-glutamate 5-phosphate into L-glutamate 5-semialdehyde and phosphate. The product spontaneously undergoes cyclization to form 1-pyrroline-5-carboxylate.</text>
</comment>
<sequence length="418" mass="45969">MIYDNYIINIGRKAKDASRIMVTVSTTMKNNALIHMAEALMDNKEIIIEANNKDMKAGKISDLSTAMLDRLMINEQRIEKMAEGLRNVATLPDPIGEGVKRWKRPNDLDISMVRVPLGVIGMIYESRPNVTVDAAALCIKAGNSIILRGGTEAINTNMALAKVIIKAANSVGLPKGCIQLIEMVDRELVNKLVKLNDYVDVIIPRGGKGLKKAIIANATVPVIETGSGICHIYVDTDADLKMAEEIIVNAKTQRPGVCNAVETVLVHKDIAREFLPKLSQRLYGLGVEIRMCETGLEIIEGAKAAVEDDWATEYLDLILSIKIVDSMEDAIDHIFKYGTKHSEAIITNNYTNSQKFLREVDASCVYVNASTRFTDGAEFGFGAEIGISNQKLHARGPMGLEQLTTTKYLIYGEGQVRK</sequence>
<keyword evidence="2" id="KW-0521">NADP</keyword>
<comment type="subcellular location">
    <subcellularLocation>
        <location evidence="2">Cytoplasm</location>
    </subcellularLocation>
</comment>
<accession>A0ABS6BPB6</accession>
<keyword evidence="2" id="KW-0963">Cytoplasm</keyword>
<gene>
    <name evidence="2" type="primary">proA</name>
    <name evidence="4" type="ORF">KPL37_03025</name>
</gene>
<dbReference type="Pfam" id="PF00171">
    <property type="entry name" value="Aldedh"/>
    <property type="match status" value="1"/>
</dbReference>
<dbReference type="InterPro" id="IPR000965">
    <property type="entry name" value="GPR_dom"/>
</dbReference>
<comment type="similarity">
    <text evidence="2">Belongs to the gamma-glutamyl phosphate reductase family.</text>
</comment>
<protein>
    <recommendedName>
        <fullName evidence="2">Gamma-glutamyl phosphate reductase</fullName>
        <shortName evidence="2">GPR</shortName>
        <ecNumber evidence="2">1.2.1.41</ecNumber>
    </recommendedName>
    <alternativeName>
        <fullName evidence="2">Glutamate-5-semialdehyde dehydrogenase</fullName>
    </alternativeName>
    <alternativeName>
        <fullName evidence="2">Glutamyl-gamma-semialdehyde dehydrogenase</fullName>
        <shortName evidence="2">GSA dehydrogenase</shortName>
    </alternativeName>
</protein>
<evidence type="ECO:0000256" key="1">
    <source>
        <dbReference type="ARBA" id="ARBA00023002"/>
    </source>
</evidence>
<comment type="catalytic activity">
    <reaction evidence="2">
        <text>L-glutamate 5-semialdehyde + phosphate + NADP(+) = L-glutamyl 5-phosphate + NADPH + H(+)</text>
        <dbReference type="Rhea" id="RHEA:19541"/>
        <dbReference type="ChEBI" id="CHEBI:15378"/>
        <dbReference type="ChEBI" id="CHEBI:43474"/>
        <dbReference type="ChEBI" id="CHEBI:57783"/>
        <dbReference type="ChEBI" id="CHEBI:58066"/>
        <dbReference type="ChEBI" id="CHEBI:58274"/>
        <dbReference type="ChEBI" id="CHEBI:58349"/>
        <dbReference type="EC" id="1.2.1.41"/>
    </reaction>
</comment>
<evidence type="ECO:0000259" key="3">
    <source>
        <dbReference type="Pfam" id="PF00171"/>
    </source>
</evidence>
<dbReference type="HAMAP" id="MF_00412">
    <property type="entry name" value="ProA"/>
    <property type="match status" value="1"/>
</dbReference>
<dbReference type="EMBL" id="JAHLDV010000004">
    <property type="protein sequence ID" value="MBU3158747.1"/>
    <property type="molecule type" value="Genomic_DNA"/>
</dbReference>
<dbReference type="EC" id="1.2.1.41" evidence="2"/>
<proteinExistence type="inferred from homology"/>